<reference evidence="3 4" key="1">
    <citation type="submission" date="2020-07" db="EMBL/GenBank/DDBJ databases">
        <title>Sequencing the genomes of 1000 actinobacteria strains.</title>
        <authorList>
            <person name="Klenk H.-P."/>
        </authorList>
    </citation>
    <scope>NUCLEOTIDE SEQUENCE [LARGE SCALE GENOMIC DNA]</scope>
    <source>
        <strain evidence="3 4">DSM 45975</strain>
    </source>
</reference>
<dbReference type="RefSeq" id="WP_182545373.1">
    <property type="nucleotide sequence ID" value="NZ_JACGWZ010000005.1"/>
</dbReference>
<dbReference type="PRINTS" id="PR00111">
    <property type="entry name" value="ABHYDROLASE"/>
</dbReference>
<dbReference type="Gene3D" id="3.40.50.1820">
    <property type="entry name" value="alpha/beta hydrolase"/>
    <property type="match status" value="1"/>
</dbReference>
<proteinExistence type="predicted"/>
<dbReference type="InterPro" id="IPR050471">
    <property type="entry name" value="AB_hydrolase"/>
</dbReference>
<dbReference type="PANTHER" id="PTHR43433:SF5">
    <property type="entry name" value="AB HYDROLASE-1 DOMAIN-CONTAINING PROTEIN"/>
    <property type="match status" value="1"/>
</dbReference>
<comment type="caution">
    <text evidence="3">The sequence shown here is derived from an EMBL/GenBank/DDBJ whole genome shotgun (WGS) entry which is preliminary data.</text>
</comment>
<evidence type="ECO:0000313" key="4">
    <source>
        <dbReference type="Proteomes" id="UP000569329"/>
    </source>
</evidence>
<feature type="region of interest" description="Disordered" evidence="1">
    <location>
        <begin position="1"/>
        <end position="21"/>
    </location>
</feature>
<dbReference type="Pfam" id="PF00561">
    <property type="entry name" value="Abhydrolase_1"/>
    <property type="match status" value="1"/>
</dbReference>
<dbReference type="EMBL" id="JACGWZ010000005">
    <property type="protein sequence ID" value="MBA8826090.1"/>
    <property type="molecule type" value="Genomic_DNA"/>
</dbReference>
<dbReference type="Proteomes" id="UP000569329">
    <property type="component" value="Unassembled WGS sequence"/>
</dbReference>
<protein>
    <submittedName>
        <fullName evidence="3">Pimeloyl-ACP methyl ester carboxylesterase</fullName>
    </submittedName>
</protein>
<dbReference type="GO" id="GO:0004806">
    <property type="term" value="F:triacylglycerol lipase activity"/>
    <property type="evidence" value="ECO:0007669"/>
    <property type="project" value="TreeGrafter"/>
</dbReference>
<dbReference type="GO" id="GO:0046503">
    <property type="term" value="P:glycerolipid catabolic process"/>
    <property type="evidence" value="ECO:0007669"/>
    <property type="project" value="TreeGrafter"/>
</dbReference>
<dbReference type="AlphaFoldDB" id="A0A839DZ07"/>
<evidence type="ECO:0000256" key="1">
    <source>
        <dbReference type="SAM" id="MobiDB-lite"/>
    </source>
</evidence>
<gene>
    <name evidence="3" type="ORF">FHX42_003466</name>
</gene>
<organism evidence="3 4">
    <name type="scientific">Halosaccharopolyspora lacisalsi</name>
    <dbReference type="NCBI Taxonomy" id="1000566"/>
    <lineage>
        <taxon>Bacteria</taxon>
        <taxon>Bacillati</taxon>
        <taxon>Actinomycetota</taxon>
        <taxon>Actinomycetes</taxon>
        <taxon>Pseudonocardiales</taxon>
        <taxon>Pseudonocardiaceae</taxon>
        <taxon>Halosaccharopolyspora</taxon>
    </lineage>
</organism>
<evidence type="ECO:0000313" key="3">
    <source>
        <dbReference type="EMBL" id="MBA8826090.1"/>
    </source>
</evidence>
<dbReference type="InterPro" id="IPR000073">
    <property type="entry name" value="AB_hydrolase_1"/>
</dbReference>
<keyword evidence="4" id="KW-1185">Reference proteome</keyword>
<dbReference type="PANTHER" id="PTHR43433">
    <property type="entry name" value="HYDROLASE, ALPHA/BETA FOLD FAMILY PROTEIN"/>
    <property type="match status" value="1"/>
</dbReference>
<sequence length="295" mass="31380">MTRDAHRLQTRSIDTPRGPLGCLDAHPPQDVPTRGHAVIAGGFLLGKELWVPTMLRLSRHGYRICAYDHLGLPDSPGPDDPDAYTLRALAEDMLAVARGLDDGNPVHLMGSCFGGFVARTAVLHDPDAARSLTLISSGTTLEESASPDLADYVASTISSEGRQGLLDCVIGLLGQSPEGPPTLGRAFEVLKRNLFGSQLHHLTGFSRAVASARFPTAPLRELDLAKLVVYGTDDGIFTPETQESMGRRIGASPVAVDGASHSPLLERPSTSTTVLKDFLDRETAQSVAAHESATT</sequence>
<feature type="domain" description="AB hydrolase-1" evidence="2">
    <location>
        <begin position="39"/>
        <end position="163"/>
    </location>
</feature>
<name>A0A839DZ07_9PSEU</name>
<dbReference type="InterPro" id="IPR029058">
    <property type="entry name" value="AB_hydrolase_fold"/>
</dbReference>
<evidence type="ECO:0000259" key="2">
    <source>
        <dbReference type="Pfam" id="PF00561"/>
    </source>
</evidence>
<accession>A0A839DZ07</accession>
<dbReference type="SUPFAM" id="SSF53474">
    <property type="entry name" value="alpha/beta-Hydrolases"/>
    <property type="match status" value="1"/>
</dbReference>